<evidence type="ECO:0000256" key="1">
    <source>
        <dbReference type="ARBA" id="ARBA00001971"/>
    </source>
</evidence>
<dbReference type="OrthoDB" id="2789670at2759"/>
<comment type="similarity">
    <text evidence="2">Belongs to the cytochrome P450 family.</text>
</comment>
<dbReference type="PRINTS" id="PR00463">
    <property type="entry name" value="EP450I"/>
</dbReference>
<keyword evidence="4" id="KW-0479">Metal-binding</keyword>
<dbReference type="PANTHER" id="PTHR47944:SF18">
    <property type="entry name" value="FLAVONOID 3'-MONOOXYGENASE"/>
    <property type="match status" value="1"/>
</dbReference>
<evidence type="ECO:0000256" key="5">
    <source>
        <dbReference type="ARBA" id="ARBA00022857"/>
    </source>
</evidence>
<evidence type="ECO:0000256" key="8">
    <source>
        <dbReference type="ARBA" id="ARBA00023033"/>
    </source>
</evidence>
<dbReference type="PRINTS" id="PR00385">
    <property type="entry name" value="P450"/>
</dbReference>
<dbReference type="PANTHER" id="PTHR47944">
    <property type="entry name" value="CYTOCHROME P450 98A9"/>
    <property type="match status" value="1"/>
</dbReference>
<dbReference type="InterPro" id="IPR036396">
    <property type="entry name" value="Cyt_P450_sf"/>
</dbReference>
<proteinExistence type="inferred from homology"/>
<dbReference type="InterPro" id="IPR001128">
    <property type="entry name" value="Cyt_P450"/>
</dbReference>
<keyword evidence="7" id="KW-0408">Iron</keyword>
<reference evidence="10" key="1">
    <citation type="submission" date="2022-05" db="EMBL/GenBank/DDBJ databases">
        <title>The Musa troglodytarum L. genome provides insights into the mechanism of non-climacteric behaviour and enrichment of carotenoids.</title>
        <authorList>
            <person name="Wang J."/>
        </authorList>
    </citation>
    <scope>NUCLEOTIDE SEQUENCE</scope>
    <source>
        <tissue evidence="10">Leaf</tissue>
    </source>
</reference>
<feature type="region of interest" description="Disordered" evidence="9">
    <location>
        <begin position="1"/>
        <end position="144"/>
    </location>
</feature>
<evidence type="ECO:0000256" key="3">
    <source>
        <dbReference type="ARBA" id="ARBA00022617"/>
    </source>
</evidence>
<organism evidence="10 11">
    <name type="scientific">Musa troglodytarum</name>
    <name type="common">fe'i banana</name>
    <dbReference type="NCBI Taxonomy" id="320322"/>
    <lineage>
        <taxon>Eukaryota</taxon>
        <taxon>Viridiplantae</taxon>
        <taxon>Streptophyta</taxon>
        <taxon>Embryophyta</taxon>
        <taxon>Tracheophyta</taxon>
        <taxon>Spermatophyta</taxon>
        <taxon>Magnoliopsida</taxon>
        <taxon>Liliopsida</taxon>
        <taxon>Zingiberales</taxon>
        <taxon>Musaceae</taxon>
        <taxon>Musa</taxon>
    </lineage>
</organism>
<keyword evidence="8" id="KW-0503">Monooxygenase</keyword>
<evidence type="ECO:0000256" key="7">
    <source>
        <dbReference type="ARBA" id="ARBA00023004"/>
    </source>
</evidence>
<feature type="compositionally biased region" description="Low complexity" evidence="9">
    <location>
        <begin position="107"/>
        <end position="135"/>
    </location>
</feature>
<keyword evidence="6" id="KW-0560">Oxidoreductase</keyword>
<dbReference type="AlphaFoldDB" id="A0A9E7L2S9"/>
<dbReference type="EMBL" id="CP097511">
    <property type="protein sequence ID" value="URE43838.1"/>
    <property type="molecule type" value="Genomic_DNA"/>
</dbReference>
<keyword evidence="11" id="KW-1185">Reference proteome</keyword>
<evidence type="ECO:0000256" key="6">
    <source>
        <dbReference type="ARBA" id="ARBA00023002"/>
    </source>
</evidence>
<evidence type="ECO:0000313" key="10">
    <source>
        <dbReference type="EMBL" id="URE43838.1"/>
    </source>
</evidence>
<evidence type="ECO:0000256" key="9">
    <source>
        <dbReference type="SAM" id="MobiDB-lite"/>
    </source>
</evidence>
<evidence type="ECO:0000256" key="2">
    <source>
        <dbReference type="ARBA" id="ARBA00010617"/>
    </source>
</evidence>
<dbReference type="Gene3D" id="1.10.630.10">
    <property type="entry name" value="Cytochrome P450"/>
    <property type="match status" value="1"/>
</dbReference>
<comment type="cofactor">
    <cofactor evidence="1">
        <name>heme</name>
        <dbReference type="ChEBI" id="CHEBI:30413"/>
    </cofactor>
</comment>
<evidence type="ECO:0000313" key="11">
    <source>
        <dbReference type="Proteomes" id="UP001055439"/>
    </source>
</evidence>
<dbReference type="GO" id="GO:0020037">
    <property type="term" value="F:heme binding"/>
    <property type="evidence" value="ECO:0007669"/>
    <property type="project" value="InterPro"/>
</dbReference>
<dbReference type="GO" id="GO:0005506">
    <property type="term" value="F:iron ion binding"/>
    <property type="evidence" value="ECO:0007669"/>
    <property type="project" value="InterPro"/>
</dbReference>
<dbReference type="GO" id="GO:0016705">
    <property type="term" value="F:oxidoreductase activity, acting on paired donors, with incorporation or reduction of molecular oxygen"/>
    <property type="evidence" value="ECO:0007669"/>
    <property type="project" value="InterPro"/>
</dbReference>
<feature type="compositionally biased region" description="Low complexity" evidence="9">
    <location>
        <begin position="13"/>
        <end position="26"/>
    </location>
</feature>
<evidence type="ECO:0000256" key="4">
    <source>
        <dbReference type="ARBA" id="ARBA00022723"/>
    </source>
</evidence>
<dbReference type="InterPro" id="IPR002401">
    <property type="entry name" value="Cyt_P450_E_grp-I"/>
</dbReference>
<dbReference type="Proteomes" id="UP001055439">
    <property type="component" value="Chromosome 9"/>
</dbReference>
<name>A0A9E7L2S9_9LILI</name>
<dbReference type="GO" id="GO:0004497">
    <property type="term" value="F:monooxygenase activity"/>
    <property type="evidence" value="ECO:0007669"/>
    <property type="project" value="UniProtKB-KW"/>
</dbReference>
<keyword evidence="3" id="KW-0349">Heme</keyword>
<keyword evidence="5" id="KW-0521">NADP</keyword>
<gene>
    <name evidence="10" type="ORF">MUK42_14230</name>
</gene>
<dbReference type="SUPFAM" id="SSF48264">
    <property type="entry name" value="Cytochrome P450"/>
    <property type="match status" value="1"/>
</dbReference>
<protein>
    <submittedName>
        <fullName evidence="10">Cytochrome P450</fullName>
    </submittedName>
</protein>
<sequence length="468" mass="51392">MAIDPTSRPPPLSVSSFTSSSVAFSAGRPPAFPYPGPSRLPHHRRAAARRGQSARQPRPPRQTLRPHHVPPARLTAASSPPTPTPPAPFSRHTTRSLPTAPTPPAPGTSATSARTWSWPTTTRRGSSSARYAGSTCWEERPSPAAAVRRDEFGRMIRSMHGLATKGEPVVLSDVLVCALANILGMVLVSRRVFDTHGEESNKFKNIVLDMLTGGAQFNIGDFFPSIAWMDLQGIQAKMRSVHVRFDAMLTKLLQEHEASKKERQGRPDFIDKLMENRVTEDGQTITDVNIKALISDLFTAGTDTSAVTVEWAMAEMLRNPAILKRAQAEADAVVGRDRLLEESDLPKLAYLQAVCKEALRLHPSTPLSLPHFSYEECEVDGYRIPSNSRLLVNIWAIGRDPKVWADPLVFDPDRFVAGGEGAKYDPHGNDFEFILRSWEKDLLGEADGHGVCAVHVGRLGALLRLETS</sequence>
<dbReference type="Pfam" id="PF00067">
    <property type="entry name" value="p450"/>
    <property type="match status" value="1"/>
</dbReference>
<accession>A0A9E7L2S9</accession>